<dbReference type="EMBL" id="BIXY01000047">
    <property type="protein sequence ID" value="GCF09625.1"/>
    <property type="molecule type" value="Genomic_DNA"/>
</dbReference>
<dbReference type="AlphaFoldDB" id="A0A5A5TEG5"/>
<keyword evidence="2" id="KW-1185">Reference proteome</keyword>
<proteinExistence type="predicted"/>
<sequence length="73" mass="8532">MTQHLVRFGIYHIDHTRRPKPLTYQVSFDPEKAQEEKEEANRSVRRRSWSGFAPSYPSCVPSSMLTNLSGEHR</sequence>
<organism evidence="1 2">
    <name type="scientific">Dictyobacter arantiisoli</name>
    <dbReference type="NCBI Taxonomy" id="2014874"/>
    <lineage>
        <taxon>Bacteria</taxon>
        <taxon>Bacillati</taxon>
        <taxon>Chloroflexota</taxon>
        <taxon>Ktedonobacteria</taxon>
        <taxon>Ktedonobacterales</taxon>
        <taxon>Dictyobacteraceae</taxon>
        <taxon>Dictyobacter</taxon>
    </lineage>
</organism>
<comment type="caution">
    <text evidence="1">The sequence shown here is derived from an EMBL/GenBank/DDBJ whole genome shotgun (WGS) entry which is preliminary data.</text>
</comment>
<gene>
    <name evidence="1" type="ORF">KDI_31890</name>
</gene>
<protein>
    <submittedName>
        <fullName evidence="1">Uncharacterized protein</fullName>
    </submittedName>
</protein>
<reference evidence="1 2" key="1">
    <citation type="submission" date="2019-01" db="EMBL/GenBank/DDBJ databases">
        <title>Draft genome sequence of Dictyobacter sp. Uno17.</title>
        <authorList>
            <person name="Wang C.M."/>
            <person name="Zheng Y."/>
            <person name="Sakai Y."/>
            <person name="Abe K."/>
            <person name="Yokota A."/>
            <person name="Yabe S."/>
        </authorList>
    </citation>
    <scope>NUCLEOTIDE SEQUENCE [LARGE SCALE GENOMIC DNA]</scope>
    <source>
        <strain evidence="1 2">Uno17</strain>
    </source>
</reference>
<evidence type="ECO:0000313" key="1">
    <source>
        <dbReference type="EMBL" id="GCF09625.1"/>
    </source>
</evidence>
<name>A0A5A5TEG5_9CHLR</name>
<dbReference type="Proteomes" id="UP000322530">
    <property type="component" value="Unassembled WGS sequence"/>
</dbReference>
<accession>A0A5A5TEG5</accession>
<evidence type="ECO:0000313" key="2">
    <source>
        <dbReference type="Proteomes" id="UP000322530"/>
    </source>
</evidence>